<evidence type="ECO:0000313" key="2">
    <source>
        <dbReference type="Proteomes" id="UP000250235"/>
    </source>
</evidence>
<reference evidence="1 2" key="1">
    <citation type="journal article" date="2015" name="Proc. Natl. Acad. Sci. U.S.A.">
        <title>The resurrection genome of Boea hygrometrica: A blueprint for survival of dehydration.</title>
        <authorList>
            <person name="Xiao L."/>
            <person name="Yang G."/>
            <person name="Zhang L."/>
            <person name="Yang X."/>
            <person name="Zhao S."/>
            <person name="Ji Z."/>
            <person name="Zhou Q."/>
            <person name="Hu M."/>
            <person name="Wang Y."/>
            <person name="Chen M."/>
            <person name="Xu Y."/>
            <person name="Jin H."/>
            <person name="Xiao X."/>
            <person name="Hu G."/>
            <person name="Bao F."/>
            <person name="Hu Y."/>
            <person name="Wan P."/>
            <person name="Li L."/>
            <person name="Deng X."/>
            <person name="Kuang T."/>
            <person name="Xiang C."/>
            <person name="Zhu J.K."/>
            <person name="Oliver M.J."/>
            <person name="He Y."/>
        </authorList>
    </citation>
    <scope>NUCLEOTIDE SEQUENCE [LARGE SCALE GENOMIC DNA]</scope>
    <source>
        <strain evidence="2">cv. XS01</strain>
    </source>
</reference>
<proteinExistence type="predicted"/>
<protein>
    <submittedName>
        <fullName evidence="1">7-deoxyloganetin glucosyltransferase-like</fullName>
    </submittedName>
</protein>
<keyword evidence="1" id="KW-0808">Transferase</keyword>
<keyword evidence="2" id="KW-1185">Reference proteome</keyword>
<dbReference type="Proteomes" id="UP000250235">
    <property type="component" value="Unassembled WGS sequence"/>
</dbReference>
<dbReference type="AlphaFoldDB" id="A0A2Z7D0H9"/>
<name>A0A2Z7D0H9_9LAMI</name>
<organism evidence="1 2">
    <name type="scientific">Dorcoceras hygrometricum</name>
    <dbReference type="NCBI Taxonomy" id="472368"/>
    <lineage>
        <taxon>Eukaryota</taxon>
        <taxon>Viridiplantae</taxon>
        <taxon>Streptophyta</taxon>
        <taxon>Embryophyta</taxon>
        <taxon>Tracheophyta</taxon>
        <taxon>Spermatophyta</taxon>
        <taxon>Magnoliopsida</taxon>
        <taxon>eudicotyledons</taxon>
        <taxon>Gunneridae</taxon>
        <taxon>Pentapetalae</taxon>
        <taxon>asterids</taxon>
        <taxon>lamiids</taxon>
        <taxon>Lamiales</taxon>
        <taxon>Gesneriaceae</taxon>
        <taxon>Didymocarpoideae</taxon>
        <taxon>Trichosporeae</taxon>
        <taxon>Loxocarpinae</taxon>
        <taxon>Dorcoceras</taxon>
    </lineage>
</organism>
<dbReference type="GO" id="GO:0016740">
    <property type="term" value="F:transferase activity"/>
    <property type="evidence" value="ECO:0007669"/>
    <property type="project" value="UniProtKB-KW"/>
</dbReference>
<dbReference type="EMBL" id="KQ990622">
    <property type="protein sequence ID" value="KZV52843.1"/>
    <property type="molecule type" value="Genomic_DNA"/>
</dbReference>
<evidence type="ECO:0000313" key="1">
    <source>
        <dbReference type="EMBL" id="KZV52843.1"/>
    </source>
</evidence>
<gene>
    <name evidence="1" type="ORF">F511_36133</name>
</gene>
<sequence>MPRMENGLQVCVRVVPCGPAPVHDFGVDRVYWKINISVEHLVDFRPDISYLLPESFRYELIPNPYCSSCSISFDCRQFTPPFGVRSMALSSSPLDLLIGTILETWTGCSRRCDESRALKNFAIYQFGRSLVPLAVLDLSFQAASIEFLGELVGLRIREYCCSGVLVLSAEVVAVYMFEMILADLAGLRW</sequence>
<accession>A0A2Z7D0H9</accession>